<dbReference type="GO" id="GO:0004089">
    <property type="term" value="F:carbonate dehydratase activity"/>
    <property type="evidence" value="ECO:0007669"/>
    <property type="project" value="UniProtKB-EC"/>
</dbReference>
<dbReference type="InterPro" id="IPR001765">
    <property type="entry name" value="Carbonic_anhydrase"/>
</dbReference>
<dbReference type="EMBL" id="CP036290">
    <property type="protein sequence ID" value="QDU84675.1"/>
    <property type="molecule type" value="Genomic_DNA"/>
</dbReference>
<keyword evidence="3" id="KW-0732">Signal</keyword>
<proteinExistence type="inferred from homology"/>
<evidence type="ECO:0000256" key="2">
    <source>
        <dbReference type="PIRSR" id="PIRSR601765-1"/>
    </source>
</evidence>
<dbReference type="PANTHER" id="PTHR11002:SF79">
    <property type="entry name" value="CARBONIC ANHYDRASE 2"/>
    <property type="match status" value="1"/>
</dbReference>
<dbReference type="CDD" id="cd03378">
    <property type="entry name" value="beta_CA_cladeC"/>
    <property type="match status" value="1"/>
</dbReference>
<dbReference type="PANTHER" id="PTHR11002">
    <property type="entry name" value="CARBONIC ANHYDRASE"/>
    <property type="match status" value="1"/>
</dbReference>
<accession>A0A518CZQ7</accession>
<dbReference type="Gene3D" id="3.40.1050.10">
    <property type="entry name" value="Carbonic anhydrase"/>
    <property type="match status" value="1"/>
</dbReference>
<dbReference type="InterPro" id="IPR036874">
    <property type="entry name" value="Carbonic_anhydrase_sf"/>
</dbReference>
<comment type="similarity">
    <text evidence="1">Belongs to the beta-class carbonic anhydrase family.</text>
</comment>
<dbReference type="Pfam" id="PF00484">
    <property type="entry name" value="Pro_CA"/>
    <property type="match status" value="1"/>
</dbReference>
<keyword evidence="2" id="KW-0862">Zinc</keyword>
<protein>
    <submittedName>
        <fullName evidence="4">Carbonic anhydrase 2</fullName>
        <ecNumber evidence="4">4.2.1.1</ecNumber>
    </submittedName>
</protein>
<dbReference type="NCBIfam" id="NF011765">
    <property type="entry name" value="PRK15219.1"/>
    <property type="match status" value="1"/>
</dbReference>
<feature type="binding site" evidence="2">
    <location>
        <position position="150"/>
    </location>
    <ligand>
        <name>Zn(2+)</name>
        <dbReference type="ChEBI" id="CHEBI:29105"/>
    </ligand>
</feature>
<sequence precursor="true">MTRPLAVAGLWIGAAALVVACAPSRLDSRSGGHDGHAGVVTKEAQAAMTPRQVFDDLRSGNERFVDGNLTNYDFGAQVEATAKGQFPKAVVLSCLDSRVPPEIIFDQGIGDIFVGRVAGNFENVDMLGSMEFATAAAGSKLIVVLGHSACGAVKGAADGVELGNLTAMLDNFDPALAAAKRTTPGPYDSSNTAYVSAAVEANVRQTMADVLARSSVIKDQVDAGKVMVVGGVYDLATGRVTWIDA</sequence>
<dbReference type="RefSeq" id="WP_145186643.1">
    <property type="nucleotide sequence ID" value="NZ_CP036290.1"/>
</dbReference>
<keyword evidence="2" id="KW-0479">Metal-binding</keyword>
<evidence type="ECO:0000313" key="5">
    <source>
        <dbReference type="Proteomes" id="UP000319342"/>
    </source>
</evidence>
<feature type="binding site" evidence="2">
    <location>
        <position position="96"/>
    </location>
    <ligand>
        <name>Zn(2+)</name>
        <dbReference type="ChEBI" id="CHEBI:29105"/>
    </ligand>
</feature>
<keyword evidence="5" id="KW-1185">Reference proteome</keyword>
<evidence type="ECO:0000256" key="1">
    <source>
        <dbReference type="ARBA" id="ARBA00006217"/>
    </source>
</evidence>
<feature type="chain" id="PRO_5021916201" evidence="3">
    <location>
        <begin position="21"/>
        <end position="245"/>
    </location>
</feature>
<dbReference type="SMART" id="SM00947">
    <property type="entry name" value="Pro_CA"/>
    <property type="match status" value="1"/>
</dbReference>
<dbReference type="SUPFAM" id="SSF53056">
    <property type="entry name" value="beta-carbonic anhydrase, cab"/>
    <property type="match status" value="1"/>
</dbReference>
<evidence type="ECO:0000313" key="4">
    <source>
        <dbReference type="EMBL" id="QDU84675.1"/>
    </source>
</evidence>
<reference evidence="4 5" key="1">
    <citation type="submission" date="2019-02" db="EMBL/GenBank/DDBJ databases">
        <title>Deep-cultivation of Planctomycetes and their phenomic and genomic characterization uncovers novel biology.</title>
        <authorList>
            <person name="Wiegand S."/>
            <person name="Jogler M."/>
            <person name="Boedeker C."/>
            <person name="Pinto D."/>
            <person name="Vollmers J."/>
            <person name="Rivas-Marin E."/>
            <person name="Kohn T."/>
            <person name="Peeters S.H."/>
            <person name="Heuer A."/>
            <person name="Rast P."/>
            <person name="Oberbeckmann S."/>
            <person name="Bunk B."/>
            <person name="Jeske O."/>
            <person name="Meyerdierks A."/>
            <person name="Storesund J.E."/>
            <person name="Kallscheuer N."/>
            <person name="Luecker S."/>
            <person name="Lage O.M."/>
            <person name="Pohl T."/>
            <person name="Merkel B.J."/>
            <person name="Hornburger P."/>
            <person name="Mueller R.-W."/>
            <person name="Bruemmer F."/>
            <person name="Labrenz M."/>
            <person name="Spormann A.M."/>
            <person name="Op den Camp H."/>
            <person name="Overmann J."/>
            <person name="Amann R."/>
            <person name="Jetten M.S.M."/>
            <person name="Mascher T."/>
            <person name="Medema M.H."/>
            <person name="Devos D.P."/>
            <person name="Kaster A.-K."/>
            <person name="Ovreas L."/>
            <person name="Rohde M."/>
            <person name="Galperin M.Y."/>
            <person name="Jogler C."/>
        </authorList>
    </citation>
    <scope>NUCLEOTIDE SEQUENCE [LARGE SCALE GENOMIC DNA]</scope>
    <source>
        <strain evidence="4 5">Pla163</strain>
    </source>
</reference>
<dbReference type="GO" id="GO:0008270">
    <property type="term" value="F:zinc ion binding"/>
    <property type="evidence" value="ECO:0007669"/>
    <property type="project" value="InterPro"/>
</dbReference>
<feature type="binding site" evidence="2">
    <location>
        <position position="147"/>
    </location>
    <ligand>
        <name>Zn(2+)</name>
        <dbReference type="ChEBI" id="CHEBI:29105"/>
    </ligand>
</feature>
<name>A0A518CZQ7_9BACT</name>
<dbReference type="PROSITE" id="PS51257">
    <property type="entry name" value="PROKAR_LIPOPROTEIN"/>
    <property type="match status" value="1"/>
</dbReference>
<feature type="binding site" evidence="2">
    <location>
        <position position="94"/>
    </location>
    <ligand>
        <name>Zn(2+)</name>
        <dbReference type="ChEBI" id="CHEBI:29105"/>
    </ligand>
</feature>
<dbReference type="Proteomes" id="UP000319342">
    <property type="component" value="Chromosome"/>
</dbReference>
<feature type="signal peptide" evidence="3">
    <location>
        <begin position="1"/>
        <end position="20"/>
    </location>
</feature>
<dbReference type="AlphaFoldDB" id="A0A518CZQ7"/>
<dbReference type="OrthoDB" id="9769739at2"/>
<comment type="cofactor">
    <cofactor evidence="2">
        <name>Zn(2+)</name>
        <dbReference type="ChEBI" id="CHEBI:29105"/>
    </cofactor>
    <text evidence="2">Binds 1 zinc ion per subunit.</text>
</comment>
<dbReference type="EC" id="4.2.1.1" evidence="4"/>
<keyword evidence="4" id="KW-0456">Lyase</keyword>
<evidence type="ECO:0000256" key="3">
    <source>
        <dbReference type="SAM" id="SignalP"/>
    </source>
</evidence>
<gene>
    <name evidence="4" type="primary">mtcA2</name>
    <name evidence="4" type="ORF">Pla163_17870</name>
</gene>
<organism evidence="4 5">
    <name type="scientific">Rohdeia mirabilis</name>
    <dbReference type="NCBI Taxonomy" id="2528008"/>
    <lineage>
        <taxon>Bacteria</taxon>
        <taxon>Pseudomonadati</taxon>
        <taxon>Planctomycetota</taxon>
        <taxon>Planctomycetia</taxon>
        <taxon>Planctomycetia incertae sedis</taxon>
        <taxon>Rohdeia</taxon>
    </lineage>
</organism>